<evidence type="ECO:0000259" key="10">
    <source>
        <dbReference type="Pfam" id="PF14360"/>
    </source>
</evidence>
<dbReference type="GO" id="GO:0033188">
    <property type="term" value="F:sphingomyelin synthase activity"/>
    <property type="evidence" value="ECO:0007669"/>
    <property type="project" value="TreeGrafter"/>
</dbReference>
<evidence type="ECO:0000256" key="7">
    <source>
        <dbReference type="ARBA" id="ARBA00023098"/>
    </source>
</evidence>
<dbReference type="AlphaFoldDB" id="A0A915HU88"/>
<sequence length="423" mass="48610">MIVIVMKKLPQAILWVISYAIDCFRQSSSGIECLKPDFPVEKVVRLSIDRIIIVLVNSTSVLLTTEINVMPIINGTTANGLKKLSNNEDSSTALLIPIPVGDPEPSPPKFPKEPKKLFGPVAITNADDHRELSIKLLMLRVALIVLILSAYLNDLILAWIHDRVPETAPLPDLFFSIFPHWPSALAISEYLIILGSSAMFTICALHKYRWILLRRVFCITGLLYFARAFCMLVTQVPVADPKYYCSPKDNDTAFSEVILRSLQLLSGGGLQINGKHTFCGDYIYNSPRRYWPLHWAVWSLSAGGIFCILLSRGHYTIDVILAYYVTTRLFWLYHTVANNQNLKKSSKITAVVDQTEKRLKLLMEKKEYSASNLVSREFWFTYLRYMERNVCAPVPRRFEWPFSWPRFLVRNDYTDYYRTSRYD</sequence>
<comment type="similarity">
    <text evidence="2">Belongs to the sphingomyelin synthase family.</text>
</comment>
<keyword evidence="7" id="KW-0443">Lipid metabolism</keyword>
<evidence type="ECO:0000256" key="6">
    <source>
        <dbReference type="ARBA" id="ARBA00022989"/>
    </source>
</evidence>
<dbReference type="InterPro" id="IPR045221">
    <property type="entry name" value="Sphingomyelin_synth-like"/>
</dbReference>
<evidence type="ECO:0000256" key="3">
    <source>
        <dbReference type="ARBA" id="ARBA00022679"/>
    </source>
</evidence>
<keyword evidence="5" id="KW-0746">Sphingolipid metabolism</keyword>
<feature type="transmembrane region" description="Helical" evidence="9">
    <location>
        <begin position="293"/>
        <end position="311"/>
    </location>
</feature>
<feature type="transmembrane region" description="Helical" evidence="9">
    <location>
        <begin position="181"/>
        <end position="205"/>
    </location>
</feature>
<feature type="transmembrane region" description="Helical" evidence="9">
    <location>
        <begin position="212"/>
        <end position="234"/>
    </location>
</feature>
<evidence type="ECO:0000256" key="9">
    <source>
        <dbReference type="SAM" id="Phobius"/>
    </source>
</evidence>
<evidence type="ECO:0000256" key="8">
    <source>
        <dbReference type="ARBA" id="ARBA00023136"/>
    </source>
</evidence>
<protein>
    <submittedName>
        <fullName evidence="12">Sphingomyelin synthase-like domain-containing protein</fullName>
    </submittedName>
</protein>
<dbReference type="InterPro" id="IPR025749">
    <property type="entry name" value="Sphingomyelin_synth-like_dom"/>
</dbReference>
<dbReference type="GO" id="GO:0005789">
    <property type="term" value="C:endoplasmic reticulum membrane"/>
    <property type="evidence" value="ECO:0007669"/>
    <property type="project" value="TreeGrafter"/>
</dbReference>
<name>A0A915HU88_ROMCU</name>
<dbReference type="PANTHER" id="PTHR21290">
    <property type="entry name" value="SPHINGOMYELIN SYNTHETASE"/>
    <property type="match status" value="1"/>
</dbReference>
<evidence type="ECO:0000313" key="12">
    <source>
        <dbReference type="WBParaSite" id="nRc.2.0.1.t05459-RA"/>
    </source>
</evidence>
<keyword evidence="8 9" id="KW-0472">Membrane</keyword>
<keyword evidence="4 9" id="KW-0812">Transmembrane</keyword>
<accession>A0A915HU88</accession>
<keyword evidence="3" id="KW-0808">Transferase</keyword>
<dbReference type="GO" id="GO:0005886">
    <property type="term" value="C:plasma membrane"/>
    <property type="evidence" value="ECO:0007669"/>
    <property type="project" value="TreeGrafter"/>
</dbReference>
<dbReference type="PANTHER" id="PTHR21290:SF27">
    <property type="entry name" value="PHOSPHATIDYLCHOLINE:CERAMIDE CHOLINEPHOSPHOTRANSFERASE 1"/>
    <property type="match status" value="1"/>
</dbReference>
<evidence type="ECO:0000256" key="4">
    <source>
        <dbReference type="ARBA" id="ARBA00022692"/>
    </source>
</evidence>
<evidence type="ECO:0000256" key="5">
    <source>
        <dbReference type="ARBA" id="ARBA00022919"/>
    </source>
</evidence>
<dbReference type="GO" id="GO:0047493">
    <property type="term" value="F:ceramide cholinephosphotransferase activity"/>
    <property type="evidence" value="ECO:0007669"/>
    <property type="project" value="TreeGrafter"/>
</dbReference>
<reference evidence="12" key="1">
    <citation type="submission" date="2022-11" db="UniProtKB">
        <authorList>
            <consortium name="WormBaseParasite"/>
        </authorList>
    </citation>
    <scope>IDENTIFICATION</scope>
</reference>
<dbReference type="Proteomes" id="UP000887565">
    <property type="component" value="Unplaced"/>
</dbReference>
<feature type="transmembrane region" description="Helical" evidence="9">
    <location>
        <begin position="137"/>
        <end position="161"/>
    </location>
</feature>
<evidence type="ECO:0000256" key="2">
    <source>
        <dbReference type="ARBA" id="ARBA00005441"/>
    </source>
</evidence>
<dbReference type="Pfam" id="PF14360">
    <property type="entry name" value="PAP2_C"/>
    <property type="match status" value="1"/>
</dbReference>
<evidence type="ECO:0000313" key="11">
    <source>
        <dbReference type="Proteomes" id="UP000887565"/>
    </source>
</evidence>
<evidence type="ECO:0000256" key="1">
    <source>
        <dbReference type="ARBA" id="ARBA00004141"/>
    </source>
</evidence>
<feature type="domain" description="Sphingomyelin synthase-like" evidence="10">
    <location>
        <begin position="283"/>
        <end position="335"/>
    </location>
</feature>
<proteinExistence type="inferred from homology"/>
<keyword evidence="11" id="KW-1185">Reference proteome</keyword>
<organism evidence="11 12">
    <name type="scientific">Romanomermis culicivorax</name>
    <name type="common">Nematode worm</name>
    <dbReference type="NCBI Taxonomy" id="13658"/>
    <lineage>
        <taxon>Eukaryota</taxon>
        <taxon>Metazoa</taxon>
        <taxon>Ecdysozoa</taxon>
        <taxon>Nematoda</taxon>
        <taxon>Enoplea</taxon>
        <taxon>Dorylaimia</taxon>
        <taxon>Mermithida</taxon>
        <taxon>Mermithoidea</taxon>
        <taxon>Mermithidae</taxon>
        <taxon>Romanomermis</taxon>
    </lineage>
</organism>
<dbReference type="GO" id="GO:0000139">
    <property type="term" value="C:Golgi membrane"/>
    <property type="evidence" value="ECO:0007669"/>
    <property type="project" value="TreeGrafter"/>
</dbReference>
<dbReference type="OMA" id="SAMFTIC"/>
<comment type="subcellular location">
    <subcellularLocation>
        <location evidence="1">Membrane</location>
        <topology evidence="1">Multi-pass membrane protein</topology>
    </subcellularLocation>
</comment>
<dbReference type="GO" id="GO:0046513">
    <property type="term" value="P:ceramide biosynthetic process"/>
    <property type="evidence" value="ECO:0007669"/>
    <property type="project" value="TreeGrafter"/>
</dbReference>
<keyword evidence="6 9" id="KW-1133">Transmembrane helix</keyword>
<dbReference type="GO" id="GO:0006686">
    <property type="term" value="P:sphingomyelin biosynthetic process"/>
    <property type="evidence" value="ECO:0007669"/>
    <property type="project" value="TreeGrafter"/>
</dbReference>
<dbReference type="WBParaSite" id="nRc.2.0.1.t05459-RA">
    <property type="protein sequence ID" value="nRc.2.0.1.t05459-RA"/>
    <property type="gene ID" value="nRc.2.0.1.g05459"/>
</dbReference>